<feature type="region of interest" description="Disordered" evidence="1">
    <location>
        <begin position="1"/>
        <end position="88"/>
    </location>
</feature>
<protein>
    <submittedName>
        <fullName evidence="2">Uncharacterized protein</fullName>
    </submittedName>
</protein>
<dbReference type="Proteomes" id="UP000240883">
    <property type="component" value="Unassembled WGS sequence"/>
</dbReference>
<proteinExistence type="predicted"/>
<evidence type="ECO:0000313" key="3">
    <source>
        <dbReference type="Proteomes" id="UP000240883"/>
    </source>
</evidence>
<name>A0A2T2N2S9_CORCC</name>
<organism evidence="2 3">
    <name type="scientific">Corynespora cassiicola Philippines</name>
    <dbReference type="NCBI Taxonomy" id="1448308"/>
    <lineage>
        <taxon>Eukaryota</taxon>
        <taxon>Fungi</taxon>
        <taxon>Dikarya</taxon>
        <taxon>Ascomycota</taxon>
        <taxon>Pezizomycotina</taxon>
        <taxon>Dothideomycetes</taxon>
        <taxon>Pleosporomycetidae</taxon>
        <taxon>Pleosporales</taxon>
        <taxon>Corynesporascaceae</taxon>
        <taxon>Corynespora</taxon>
    </lineage>
</organism>
<accession>A0A2T2N2S9</accession>
<dbReference type="EMBL" id="KZ678153">
    <property type="protein sequence ID" value="PSN59743.1"/>
    <property type="molecule type" value="Genomic_DNA"/>
</dbReference>
<evidence type="ECO:0000313" key="2">
    <source>
        <dbReference type="EMBL" id="PSN59743.1"/>
    </source>
</evidence>
<dbReference type="AlphaFoldDB" id="A0A2T2N2S9"/>
<feature type="compositionally biased region" description="Polar residues" evidence="1">
    <location>
        <begin position="1"/>
        <end position="17"/>
    </location>
</feature>
<sequence length="88" mass="9183">MRGRGTPTNHSVKTQRPVNLLTVGRLPSPPLPSSKARRARTCAPAHTPRVQRPGADVGVGVGTLIQQQGERGRGDPTQGGREAGRTGG</sequence>
<keyword evidence="3" id="KW-1185">Reference proteome</keyword>
<reference evidence="2 3" key="1">
    <citation type="journal article" date="2018" name="Front. Microbiol.">
        <title>Genome-Wide Analysis of Corynespora cassiicola Leaf Fall Disease Putative Effectors.</title>
        <authorList>
            <person name="Lopez D."/>
            <person name="Ribeiro S."/>
            <person name="Label P."/>
            <person name="Fumanal B."/>
            <person name="Venisse J.S."/>
            <person name="Kohler A."/>
            <person name="de Oliveira R.R."/>
            <person name="Labutti K."/>
            <person name="Lipzen A."/>
            <person name="Lail K."/>
            <person name="Bauer D."/>
            <person name="Ohm R.A."/>
            <person name="Barry K.W."/>
            <person name="Spatafora J."/>
            <person name="Grigoriev I.V."/>
            <person name="Martin F.M."/>
            <person name="Pujade-Renaud V."/>
        </authorList>
    </citation>
    <scope>NUCLEOTIDE SEQUENCE [LARGE SCALE GENOMIC DNA]</scope>
    <source>
        <strain evidence="2 3">Philippines</strain>
    </source>
</reference>
<gene>
    <name evidence="2" type="ORF">BS50DRAFT_223695</name>
</gene>
<evidence type="ECO:0000256" key="1">
    <source>
        <dbReference type="SAM" id="MobiDB-lite"/>
    </source>
</evidence>